<dbReference type="Pfam" id="PF14258">
    <property type="entry name" value="DUF4350"/>
    <property type="match status" value="1"/>
</dbReference>
<dbReference type="HOGENOM" id="CLU_069303_0_0_2"/>
<dbReference type="GeneID" id="5326939"/>
<dbReference type="STRING" id="419665.Maeo_0409"/>
<gene>
    <name evidence="3" type="ordered locus">Maeo_0409</name>
</gene>
<dbReference type="InterPro" id="IPR025646">
    <property type="entry name" value="DUF4350"/>
</dbReference>
<dbReference type="EMBL" id="CP000743">
    <property type="protein sequence ID" value="ABR55995.1"/>
    <property type="molecule type" value="Genomic_DNA"/>
</dbReference>
<dbReference type="RefSeq" id="WP_011973127.1">
    <property type="nucleotide sequence ID" value="NC_009635.1"/>
</dbReference>
<keyword evidence="1" id="KW-1133">Transmembrane helix</keyword>
<evidence type="ECO:0000259" key="2">
    <source>
        <dbReference type="Pfam" id="PF14258"/>
    </source>
</evidence>
<dbReference type="Proteomes" id="UP000001106">
    <property type="component" value="Chromosome"/>
</dbReference>
<sequence>MNNYIKYISYAIVGISLLSLPLSIPFIQTNQEYNIFNKEWNGCSEFGKIIYATGKPVPLMLPYSEYEFNDGVLIIIASDIKYSDSSISIIKEFLNRGNVVIIADDTGNTNNIYKELQLPVKIINNQPKDLFYLKDDDLLITPNIKGFDGKIITNKPSYIDSKNGEIIRTSSISNKILMEEINYSNGKIIVISDPDIFINGMKNHNKDFWTYLLNDYKGKTIYIDEAHRSTNAVYDIGTSYVQNNISNDAKFVLFIIMVLIFYLIKRIDLDIFNFLFKKKINLKKISEENNIEYDKLAKMIQKIKD</sequence>
<dbReference type="AlphaFoldDB" id="A6UU23"/>
<proteinExistence type="predicted"/>
<evidence type="ECO:0000256" key="1">
    <source>
        <dbReference type="SAM" id="Phobius"/>
    </source>
</evidence>
<evidence type="ECO:0000313" key="3">
    <source>
        <dbReference type="EMBL" id="ABR55995.1"/>
    </source>
</evidence>
<dbReference type="eggNOG" id="arCOG01314">
    <property type="taxonomic scope" value="Archaea"/>
</dbReference>
<accession>A6UU23</accession>
<reference evidence="3" key="1">
    <citation type="submission" date="2007-06" db="EMBL/GenBank/DDBJ databases">
        <title>Complete sequence of Methanococcus aeolicus Nankai-3.</title>
        <authorList>
            <consortium name="US DOE Joint Genome Institute"/>
            <person name="Copeland A."/>
            <person name="Lucas S."/>
            <person name="Lapidus A."/>
            <person name="Barry K."/>
            <person name="Glavina del Rio T."/>
            <person name="Dalin E."/>
            <person name="Tice H."/>
            <person name="Pitluck S."/>
            <person name="Chain P."/>
            <person name="Malfatti S."/>
            <person name="Shin M."/>
            <person name="Vergez L."/>
            <person name="Schmutz J."/>
            <person name="Larimer F."/>
            <person name="Land M."/>
            <person name="Hauser L."/>
            <person name="Kyrpides N."/>
            <person name="Lykidis A."/>
            <person name="Sieprawska-Lupa M."/>
            <person name="Whitman W.B."/>
            <person name="Richardson P."/>
        </authorList>
    </citation>
    <scope>NUCLEOTIDE SEQUENCE [LARGE SCALE GENOMIC DNA]</scope>
    <source>
        <strain evidence="3">Nankai-3</strain>
    </source>
</reference>
<keyword evidence="1" id="KW-0472">Membrane</keyword>
<organism evidence="3 4">
    <name type="scientific">Methanococcus aeolicus (strain ATCC BAA-1280 / DSM 17508 / OCM 812 / Nankai-3)</name>
    <dbReference type="NCBI Taxonomy" id="419665"/>
    <lineage>
        <taxon>Archaea</taxon>
        <taxon>Methanobacteriati</taxon>
        <taxon>Methanobacteriota</taxon>
        <taxon>Methanomada group</taxon>
        <taxon>Methanococci</taxon>
        <taxon>Methanococcales</taxon>
        <taxon>Methanococcaceae</taxon>
        <taxon>Methanococcus</taxon>
    </lineage>
</organism>
<dbReference type="OrthoDB" id="372296at2157"/>
<keyword evidence="1" id="KW-0812">Transmembrane</keyword>
<feature type="transmembrane region" description="Helical" evidence="1">
    <location>
        <begin position="7"/>
        <end position="27"/>
    </location>
</feature>
<protein>
    <recommendedName>
        <fullName evidence="2">DUF4350 domain-containing protein</fullName>
    </recommendedName>
</protein>
<feature type="domain" description="DUF4350" evidence="2">
    <location>
        <begin position="36"/>
        <end position="213"/>
    </location>
</feature>
<feature type="transmembrane region" description="Helical" evidence="1">
    <location>
        <begin position="251"/>
        <end position="276"/>
    </location>
</feature>
<name>A6UU23_META3</name>
<evidence type="ECO:0000313" key="4">
    <source>
        <dbReference type="Proteomes" id="UP000001106"/>
    </source>
</evidence>
<keyword evidence="4" id="KW-1185">Reference proteome</keyword>
<dbReference type="KEGG" id="mae:Maeo_0409"/>